<dbReference type="EMBL" id="CWJL01000016">
    <property type="protein sequence ID" value="CRY67966.1"/>
    <property type="molecule type" value="Genomic_DNA"/>
</dbReference>
<dbReference type="EMBL" id="CQAZ01000028">
    <property type="protein sequence ID" value="CNI10656.1"/>
    <property type="molecule type" value="Genomic_DNA"/>
</dbReference>
<evidence type="ECO:0000313" key="4">
    <source>
        <dbReference type="Proteomes" id="UP000044625"/>
    </source>
</evidence>
<reference evidence="3 4" key="1">
    <citation type="submission" date="2015-03" db="EMBL/GenBank/DDBJ databases">
        <authorList>
            <consortium name="Pathogen Informatics"/>
            <person name="Murphy D."/>
        </authorList>
    </citation>
    <scope>NUCLEOTIDE SEQUENCE [LARGE SCALE GENOMIC DNA]</scope>
    <source>
        <strain evidence="3">Type strain: CIP110230</strain>
        <strain evidence="4">type strain: CIP110230</strain>
    </source>
</reference>
<gene>
    <name evidence="2" type="ORF">ERS008529_03092</name>
    <name evidence="3" type="ORF">ERS137968_03064</name>
</gene>
<proteinExistence type="predicted"/>
<dbReference type="Proteomes" id="UP000045840">
    <property type="component" value="Unassembled WGS sequence"/>
</dbReference>
<accession>A0A0T9QGV5</accession>
<evidence type="ECO:0000313" key="3">
    <source>
        <dbReference type="EMBL" id="CRY67966.1"/>
    </source>
</evidence>
<dbReference type="AlphaFoldDB" id="A0A0T9QGV5"/>
<dbReference type="STRING" id="1288385.ERS137968_03064"/>
<dbReference type="Proteomes" id="UP000044625">
    <property type="component" value="Unassembled WGS sequence"/>
</dbReference>
<dbReference type="InterPro" id="IPR025309">
    <property type="entry name" value="KTSC_dom"/>
</dbReference>
<reference evidence="2" key="2">
    <citation type="submission" date="2015-03" db="EMBL/GenBank/DDBJ databases">
        <authorList>
            <person name="Murphy D."/>
        </authorList>
    </citation>
    <scope>NUCLEOTIDE SEQUENCE [LARGE SCALE GENOMIC DNA]</scope>
    <source>
        <strain evidence="2">A125KOH2</strain>
    </source>
</reference>
<dbReference type="RefSeq" id="WP_049614038.1">
    <property type="nucleotide sequence ID" value="NZ_CAWMMU010000016.1"/>
</dbReference>
<sequence>MQRQPVTSSRILSIGYDPENRMLEIQFREQGIYQYLGVPERVHQNFMSVVSKGRFFDGVIKGKFLCRKINQLEK</sequence>
<evidence type="ECO:0000313" key="5">
    <source>
        <dbReference type="Proteomes" id="UP000045840"/>
    </source>
</evidence>
<evidence type="ECO:0000313" key="2">
    <source>
        <dbReference type="EMBL" id="CNI10656.1"/>
    </source>
</evidence>
<dbReference type="OrthoDB" id="8612029at2"/>
<organism evidence="2 5">
    <name type="scientific">Yersinia pekkanenii</name>
    <dbReference type="NCBI Taxonomy" id="1288385"/>
    <lineage>
        <taxon>Bacteria</taxon>
        <taxon>Pseudomonadati</taxon>
        <taxon>Pseudomonadota</taxon>
        <taxon>Gammaproteobacteria</taxon>
        <taxon>Enterobacterales</taxon>
        <taxon>Yersiniaceae</taxon>
        <taxon>Yersinia</taxon>
    </lineage>
</organism>
<keyword evidence="4" id="KW-1185">Reference proteome</keyword>
<evidence type="ECO:0000259" key="1">
    <source>
        <dbReference type="Pfam" id="PF13619"/>
    </source>
</evidence>
<protein>
    <recommendedName>
        <fullName evidence="1">KTSC domain-containing protein</fullName>
    </recommendedName>
</protein>
<reference evidence="5" key="3">
    <citation type="submission" date="2015-03" db="EMBL/GenBank/DDBJ databases">
        <authorList>
            <consortium name="Pathogen Informatics"/>
        </authorList>
    </citation>
    <scope>NUCLEOTIDE SEQUENCE [LARGE SCALE GENOMIC DNA]</scope>
    <source>
        <strain evidence="5">A125KOH2</strain>
    </source>
</reference>
<name>A0A0T9QGV5_9GAMM</name>
<feature type="domain" description="KTSC" evidence="1">
    <location>
        <begin position="7"/>
        <end position="64"/>
    </location>
</feature>
<dbReference type="Pfam" id="PF13619">
    <property type="entry name" value="KTSC"/>
    <property type="match status" value="1"/>
</dbReference>